<dbReference type="EMBL" id="FOZC01000001">
    <property type="protein sequence ID" value="SFR64625.1"/>
    <property type="molecule type" value="Genomic_DNA"/>
</dbReference>
<proteinExistence type="predicted"/>
<keyword evidence="2" id="KW-0472">Membrane</keyword>
<evidence type="ECO:0000313" key="3">
    <source>
        <dbReference type="EMBL" id="SFR64625.1"/>
    </source>
</evidence>
<evidence type="ECO:0008006" key="5">
    <source>
        <dbReference type="Google" id="ProtNLM"/>
    </source>
</evidence>
<dbReference type="RefSeq" id="WP_031471214.1">
    <property type="nucleotide sequence ID" value="NZ_FOZC01000001.1"/>
</dbReference>
<feature type="compositionally biased region" description="Basic and acidic residues" evidence="1">
    <location>
        <begin position="204"/>
        <end position="213"/>
    </location>
</feature>
<protein>
    <recommendedName>
        <fullName evidence="5">YcxB-like protein</fullName>
    </recommendedName>
</protein>
<feature type="transmembrane region" description="Helical" evidence="2">
    <location>
        <begin position="57"/>
        <end position="76"/>
    </location>
</feature>
<organism evidence="3 4">
    <name type="scientific">[Clostridium] aminophilum</name>
    <dbReference type="NCBI Taxonomy" id="1526"/>
    <lineage>
        <taxon>Bacteria</taxon>
        <taxon>Bacillati</taxon>
        <taxon>Bacillota</taxon>
        <taxon>Clostridia</taxon>
        <taxon>Lachnospirales</taxon>
        <taxon>Lachnospiraceae</taxon>
    </lineage>
</organism>
<evidence type="ECO:0000256" key="1">
    <source>
        <dbReference type="SAM" id="MobiDB-lite"/>
    </source>
</evidence>
<accession>A0A1I6ICX3</accession>
<feature type="compositionally biased region" description="Polar residues" evidence="1">
    <location>
        <begin position="296"/>
        <end position="305"/>
    </location>
</feature>
<reference evidence="3 4" key="1">
    <citation type="submission" date="2016-10" db="EMBL/GenBank/DDBJ databases">
        <authorList>
            <person name="de Groot N.N."/>
        </authorList>
    </citation>
    <scope>NUCLEOTIDE SEQUENCE [LARGE SCALE GENOMIC DNA]</scope>
    <source>
        <strain evidence="3 4">F</strain>
    </source>
</reference>
<evidence type="ECO:0000256" key="2">
    <source>
        <dbReference type="SAM" id="Phobius"/>
    </source>
</evidence>
<feature type="transmembrane region" description="Helical" evidence="2">
    <location>
        <begin position="32"/>
        <end position="51"/>
    </location>
</feature>
<feature type="compositionally biased region" description="Low complexity" evidence="1">
    <location>
        <begin position="214"/>
        <end position="223"/>
    </location>
</feature>
<dbReference type="Proteomes" id="UP000214760">
    <property type="component" value="Unassembled WGS sequence"/>
</dbReference>
<evidence type="ECO:0000313" key="4">
    <source>
        <dbReference type="Proteomes" id="UP000214760"/>
    </source>
</evidence>
<feature type="compositionally biased region" description="Acidic residues" evidence="1">
    <location>
        <begin position="257"/>
        <end position="281"/>
    </location>
</feature>
<feature type="region of interest" description="Disordered" evidence="1">
    <location>
        <begin position="257"/>
        <end position="305"/>
    </location>
</feature>
<sequence>MVKELNYVLQEEDFRNWFHWNVVHNTSKTRKYVGYVLSAGVAVILLIQGYMSAGLNFQKLLPTILLAIGVVFVMGYTSSDRAVERALWKRSGLQRMKNFNAFPRVHFVADEKRISITTEAQQAINQDATHQVISYSQLSGVEMIDRLILIKQPKQIQFVARSAFKSQEEEAEFIRFIEERIAEAKEHPEEYVPEPTAEEIEEEETKKAEREENAAAIAANPAADDGDRSVAEEDIHRVDTSNMGTLGKIAHMVAADADMDTDSDADTAEECTDSAEETADEVSEKENKPEDDAESTQKVSGSNAD</sequence>
<feature type="region of interest" description="Disordered" evidence="1">
    <location>
        <begin position="186"/>
        <end position="229"/>
    </location>
</feature>
<keyword evidence="2" id="KW-0812">Transmembrane</keyword>
<keyword evidence="2" id="KW-1133">Transmembrane helix</keyword>
<dbReference type="AlphaFoldDB" id="A0A1I6ICX3"/>
<gene>
    <name evidence="3" type="ORF">SAMN02910262_00241</name>
</gene>
<name>A0A1I6ICX3_9FIRM</name>